<dbReference type="InterPro" id="IPR036086">
    <property type="entry name" value="ParB/Sulfiredoxin_sf"/>
</dbReference>
<dbReference type="SMART" id="SM00470">
    <property type="entry name" value="ParB"/>
    <property type="match status" value="1"/>
</dbReference>
<evidence type="ECO:0000313" key="2">
    <source>
        <dbReference type="EMBL" id="QNL44066.1"/>
    </source>
</evidence>
<dbReference type="PANTHER" id="PTHR33375:SF1">
    <property type="entry name" value="CHROMOSOME-PARTITIONING PROTEIN PARB-RELATED"/>
    <property type="match status" value="1"/>
</dbReference>
<dbReference type="KEGG" id="ohi:H8790_11535"/>
<organism evidence="2 3">
    <name type="scientific">Oscillibacter hominis</name>
    <dbReference type="NCBI Taxonomy" id="2763056"/>
    <lineage>
        <taxon>Bacteria</taxon>
        <taxon>Bacillati</taxon>
        <taxon>Bacillota</taxon>
        <taxon>Clostridia</taxon>
        <taxon>Eubacteriales</taxon>
        <taxon>Oscillospiraceae</taxon>
        <taxon>Oscillibacter</taxon>
    </lineage>
</organism>
<dbReference type="GO" id="GO:0007059">
    <property type="term" value="P:chromosome segregation"/>
    <property type="evidence" value="ECO:0007669"/>
    <property type="project" value="TreeGrafter"/>
</dbReference>
<proteinExistence type="predicted"/>
<accession>A0A7G9B3D5</accession>
<dbReference type="InterPro" id="IPR050336">
    <property type="entry name" value="Chromosome_partition/occlusion"/>
</dbReference>
<reference evidence="2 3" key="1">
    <citation type="submission" date="2020-08" db="EMBL/GenBank/DDBJ databases">
        <authorList>
            <person name="Liu C."/>
            <person name="Sun Q."/>
        </authorList>
    </citation>
    <scope>NUCLEOTIDE SEQUENCE [LARGE SCALE GENOMIC DNA]</scope>
    <source>
        <strain evidence="2 3">NSJ-62</strain>
    </source>
</reference>
<dbReference type="EMBL" id="CP060490">
    <property type="protein sequence ID" value="QNL44066.1"/>
    <property type="molecule type" value="Genomic_DNA"/>
</dbReference>
<dbReference type="SUPFAM" id="SSF109709">
    <property type="entry name" value="KorB DNA-binding domain-like"/>
    <property type="match status" value="1"/>
</dbReference>
<evidence type="ECO:0000313" key="3">
    <source>
        <dbReference type="Proteomes" id="UP000515960"/>
    </source>
</evidence>
<protein>
    <submittedName>
        <fullName evidence="2">ParB N-terminal domain-containing protein</fullName>
    </submittedName>
</protein>
<dbReference type="Pfam" id="PF02195">
    <property type="entry name" value="ParB_N"/>
    <property type="match status" value="1"/>
</dbReference>
<dbReference type="SUPFAM" id="SSF110849">
    <property type="entry name" value="ParB/Sulfiredoxin"/>
    <property type="match status" value="1"/>
</dbReference>
<name>A0A7G9B3D5_9FIRM</name>
<dbReference type="Proteomes" id="UP000515960">
    <property type="component" value="Chromosome"/>
</dbReference>
<feature type="domain" description="ParB-like N-terminal" evidence="1">
    <location>
        <begin position="46"/>
        <end position="139"/>
    </location>
</feature>
<evidence type="ECO:0000259" key="1">
    <source>
        <dbReference type="SMART" id="SM00470"/>
    </source>
</evidence>
<dbReference type="AlphaFoldDB" id="A0A7G9B3D5"/>
<sequence>MAKTNVSDMLKRRMSATQQASELEIGNDAYEKIFQPSASAKQPVIRDLPMDKLVSFFTADIGFKPYPPARLKAFAAQLAEEGLFERIIVRPISGSDRYEIIAGENRTRAGRLNGWPAMPAEIIEADDARATSIAIATNLLRRPKLTIIERGKAYKALLDIERKQGFRSDLSTSGDSRQRFLAREVVAEFFGVTEYEIRKAVKLTQLIPALAEILENTPKQLNLACAELIADYDSGTQEAFTEMCNIDGYALNKSAVKHIISKCPPPCAEKQQIFAAWRESRAAAEKRAMAPPKKISFDRKKFAPYLKELSNDKELERLFLEFLKERLS</sequence>
<dbReference type="InterPro" id="IPR003115">
    <property type="entry name" value="ParB_N"/>
</dbReference>
<keyword evidence="3" id="KW-1185">Reference proteome</keyword>
<dbReference type="RefSeq" id="WP_187332663.1">
    <property type="nucleotide sequence ID" value="NZ_CP060490.1"/>
</dbReference>
<dbReference type="Gene3D" id="1.10.10.2830">
    <property type="match status" value="1"/>
</dbReference>
<gene>
    <name evidence="2" type="ORF">H8790_11535</name>
</gene>
<dbReference type="PANTHER" id="PTHR33375">
    <property type="entry name" value="CHROMOSOME-PARTITIONING PROTEIN PARB-RELATED"/>
    <property type="match status" value="1"/>
</dbReference>
<dbReference type="GO" id="GO:0005694">
    <property type="term" value="C:chromosome"/>
    <property type="evidence" value="ECO:0007669"/>
    <property type="project" value="TreeGrafter"/>
</dbReference>
<dbReference type="Gene3D" id="3.90.1530.30">
    <property type="match status" value="1"/>
</dbReference>